<name>A0A7N9D9L0_MACFA</name>
<sequence>MQKLCQQVLVGESKSAVSMHSFYFHLHFFIFFFLEMESHSVAQAGVQWRNLGSLQLPPPRFKQFSCLSLLSIWDNSRMLPRPANFLYFSRDGISPCCSGWSTKVLGLWA</sequence>
<dbReference type="PANTHER" id="PTHR46254">
    <property type="entry name" value="PROTEIN GVQW1-RELATED"/>
    <property type="match status" value="1"/>
</dbReference>
<reference evidence="1" key="2">
    <citation type="submission" date="2025-08" db="UniProtKB">
        <authorList>
            <consortium name="Ensembl"/>
        </authorList>
    </citation>
    <scope>IDENTIFICATION</scope>
</reference>
<reference evidence="1" key="3">
    <citation type="submission" date="2025-09" db="UniProtKB">
        <authorList>
            <consortium name="Ensembl"/>
        </authorList>
    </citation>
    <scope>IDENTIFICATION</scope>
</reference>
<keyword evidence="2" id="KW-1185">Reference proteome</keyword>
<evidence type="ECO:0000313" key="1">
    <source>
        <dbReference type="Ensembl" id="ENSMFAP00000061296.1"/>
    </source>
</evidence>
<dbReference type="GeneTree" id="ENSGT00940000174433"/>
<accession>A0A7N9D9L0</accession>
<dbReference type="PANTHER" id="PTHR46254:SF6">
    <property type="entry name" value="HIGH MOBILITY GROUP AT-HOOK 2"/>
    <property type="match status" value="1"/>
</dbReference>
<reference evidence="1 2" key="1">
    <citation type="submission" date="2013-03" db="EMBL/GenBank/DDBJ databases">
        <authorList>
            <person name="Warren W."/>
            <person name="Wilson R.K."/>
        </authorList>
    </citation>
    <scope>NUCLEOTIDE SEQUENCE</scope>
</reference>
<protein>
    <submittedName>
        <fullName evidence="1">Uncharacterized protein</fullName>
    </submittedName>
</protein>
<evidence type="ECO:0000313" key="2">
    <source>
        <dbReference type="Proteomes" id="UP000233100"/>
    </source>
</evidence>
<organism evidence="1 2">
    <name type="scientific">Macaca fascicularis</name>
    <name type="common">Crab-eating macaque</name>
    <name type="synonym">Cynomolgus monkey</name>
    <dbReference type="NCBI Taxonomy" id="9541"/>
    <lineage>
        <taxon>Eukaryota</taxon>
        <taxon>Metazoa</taxon>
        <taxon>Chordata</taxon>
        <taxon>Craniata</taxon>
        <taxon>Vertebrata</taxon>
        <taxon>Euteleostomi</taxon>
        <taxon>Mammalia</taxon>
        <taxon>Eutheria</taxon>
        <taxon>Euarchontoglires</taxon>
        <taxon>Primates</taxon>
        <taxon>Haplorrhini</taxon>
        <taxon>Catarrhini</taxon>
        <taxon>Cercopithecidae</taxon>
        <taxon>Cercopithecinae</taxon>
        <taxon>Macaca</taxon>
    </lineage>
</organism>
<dbReference type="Ensembl" id="ENSMFAT00000087166.1">
    <property type="protein sequence ID" value="ENSMFAP00000061296.1"/>
    <property type="gene ID" value="ENSMFAG00000057143.1"/>
</dbReference>
<dbReference type="AlphaFoldDB" id="A0A7N9D9L0"/>
<proteinExistence type="predicted"/>
<dbReference type="Proteomes" id="UP000233100">
    <property type="component" value="Chromosome 16"/>
</dbReference>